<dbReference type="GO" id="GO:0031122">
    <property type="term" value="P:cytoplasmic microtubule organization"/>
    <property type="evidence" value="ECO:0007669"/>
    <property type="project" value="TreeGrafter"/>
</dbReference>
<dbReference type="AlphaFoldDB" id="A0A8C6S685"/>
<dbReference type="Proteomes" id="UP000694523">
    <property type="component" value="Unplaced"/>
</dbReference>
<keyword evidence="3" id="KW-1185">Reference proteome</keyword>
<reference evidence="2" key="1">
    <citation type="submission" date="2025-08" db="UniProtKB">
        <authorList>
            <consortium name="Ensembl"/>
        </authorList>
    </citation>
    <scope>IDENTIFICATION</scope>
</reference>
<dbReference type="PANTHER" id="PTHR21595">
    <property type="entry name" value="PATRONIN"/>
    <property type="match status" value="1"/>
</dbReference>
<dbReference type="PANTHER" id="PTHR21595:SF1">
    <property type="entry name" value="CALMODULIN-REGULATED SPECTRIN-ASSOCIATED PROTEIN 2"/>
    <property type="match status" value="1"/>
</dbReference>
<accession>A0A8C6S685</accession>
<dbReference type="InterPro" id="IPR032940">
    <property type="entry name" value="CAMSAP"/>
</dbReference>
<reference evidence="2" key="2">
    <citation type="submission" date="2025-09" db="UniProtKB">
        <authorList>
            <consortium name="Ensembl"/>
        </authorList>
    </citation>
    <scope>IDENTIFICATION</scope>
</reference>
<organism evidence="2 3">
    <name type="scientific">Neogobius melanostomus</name>
    <name type="common">round goby</name>
    <dbReference type="NCBI Taxonomy" id="47308"/>
    <lineage>
        <taxon>Eukaryota</taxon>
        <taxon>Metazoa</taxon>
        <taxon>Chordata</taxon>
        <taxon>Craniata</taxon>
        <taxon>Vertebrata</taxon>
        <taxon>Euteleostomi</taxon>
        <taxon>Actinopterygii</taxon>
        <taxon>Neopterygii</taxon>
        <taxon>Teleostei</taxon>
        <taxon>Neoteleostei</taxon>
        <taxon>Acanthomorphata</taxon>
        <taxon>Gobiaria</taxon>
        <taxon>Gobiiformes</taxon>
        <taxon>Gobioidei</taxon>
        <taxon>Gobiidae</taxon>
        <taxon>Benthophilinae</taxon>
        <taxon>Neogobiini</taxon>
        <taxon>Neogobius</taxon>
    </lineage>
</organism>
<keyword evidence="1" id="KW-0175">Coiled coil</keyword>
<sequence>MVHLRIRLEEKRKAIEAQKKKVEAAFTRHRQKMGHSAFLNVMKRKGDGAAILRRSSPGGCPRCSAQHCGGAGGGPEDVSGIFL</sequence>
<dbReference type="GO" id="GO:0031175">
    <property type="term" value="P:neuron projection development"/>
    <property type="evidence" value="ECO:0007669"/>
    <property type="project" value="InterPro"/>
</dbReference>
<dbReference type="GO" id="GO:0030507">
    <property type="term" value="F:spectrin binding"/>
    <property type="evidence" value="ECO:0007669"/>
    <property type="project" value="InterPro"/>
</dbReference>
<evidence type="ECO:0000313" key="2">
    <source>
        <dbReference type="Ensembl" id="ENSNMLP00000002352.1"/>
    </source>
</evidence>
<dbReference type="Ensembl" id="ENSNMLT00000002707.1">
    <property type="protein sequence ID" value="ENSNMLP00000002352.1"/>
    <property type="gene ID" value="ENSNMLG00000001739.1"/>
</dbReference>
<dbReference type="InterPro" id="IPR031372">
    <property type="entry name" value="CAMSAP_CC1"/>
</dbReference>
<dbReference type="Pfam" id="PF17095">
    <property type="entry name" value="CAMSAP_CC1"/>
    <property type="match status" value="1"/>
</dbReference>
<dbReference type="GO" id="GO:0005516">
    <property type="term" value="F:calmodulin binding"/>
    <property type="evidence" value="ECO:0007669"/>
    <property type="project" value="InterPro"/>
</dbReference>
<dbReference type="GO" id="GO:0007026">
    <property type="term" value="P:negative regulation of microtubule depolymerization"/>
    <property type="evidence" value="ECO:0007669"/>
    <property type="project" value="TreeGrafter"/>
</dbReference>
<proteinExistence type="predicted"/>
<protein>
    <submittedName>
        <fullName evidence="2">Uncharacterized protein</fullName>
    </submittedName>
</protein>
<evidence type="ECO:0000256" key="1">
    <source>
        <dbReference type="SAM" id="Coils"/>
    </source>
</evidence>
<evidence type="ECO:0000313" key="3">
    <source>
        <dbReference type="Proteomes" id="UP000694523"/>
    </source>
</evidence>
<dbReference type="GO" id="GO:0051011">
    <property type="term" value="F:microtubule minus-end binding"/>
    <property type="evidence" value="ECO:0007669"/>
    <property type="project" value="TreeGrafter"/>
</dbReference>
<name>A0A8C6S685_9GOBI</name>
<feature type="coiled-coil region" evidence="1">
    <location>
        <begin position="1"/>
        <end position="28"/>
    </location>
</feature>
<dbReference type="GO" id="GO:0036449">
    <property type="term" value="C:microtubule minus-end"/>
    <property type="evidence" value="ECO:0007669"/>
    <property type="project" value="TreeGrafter"/>
</dbReference>